<reference evidence="2 3" key="1">
    <citation type="submission" date="2015-02" db="EMBL/GenBank/DDBJ databases">
        <title>Single-cell genomics of uncultivated deep-branching MTB reveals a conserved set of magnetosome genes.</title>
        <authorList>
            <person name="Kolinko S."/>
            <person name="Richter M."/>
            <person name="Glockner F.O."/>
            <person name="Brachmann A."/>
            <person name="Schuler D."/>
        </authorList>
    </citation>
    <scope>NUCLEOTIDE SEQUENCE [LARGE SCALE GENOMIC DNA]</scope>
    <source>
        <strain evidence="2">TM-1</strain>
    </source>
</reference>
<feature type="transmembrane region" description="Helical" evidence="1">
    <location>
        <begin position="76"/>
        <end position="93"/>
    </location>
</feature>
<keyword evidence="1" id="KW-0472">Membrane</keyword>
<dbReference type="EMBL" id="LACI01002311">
    <property type="protein sequence ID" value="KJU82464.1"/>
    <property type="molecule type" value="Genomic_DNA"/>
</dbReference>
<evidence type="ECO:0000256" key="1">
    <source>
        <dbReference type="SAM" id="Phobius"/>
    </source>
</evidence>
<keyword evidence="3" id="KW-1185">Reference proteome</keyword>
<dbReference type="AlphaFoldDB" id="A0A0F3GKI0"/>
<evidence type="ECO:0000313" key="2">
    <source>
        <dbReference type="EMBL" id="KJU82464.1"/>
    </source>
</evidence>
<keyword evidence="1" id="KW-1133">Transmembrane helix</keyword>
<sequence length="115" mass="12528">MGNSYQTYDAHYGVSSSEGGGGEAISGYALSIILRNEGFMYAIGAQPVMFAIEIARVTSLVNLFACLTKVTNGCDFLCFLAMSVIVILILITYRNNNCQYLFLHAILKSKGKVLQ</sequence>
<comment type="caution">
    <text evidence="2">The sequence shown here is derived from an EMBL/GenBank/DDBJ whole genome shotgun (WGS) entry which is preliminary data.</text>
</comment>
<gene>
    <name evidence="2" type="ORF">MBAV_005349</name>
</gene>
<evidence type="ECO:0000313" key="3">
    <source>
        <dbReference type="Proteomes" id="UP000033423"/>
    </source>
</evidence>
<dbReference type="Proteomes" id="UP000033423">
    <property type="component" value="Unassembled WGS sequence"/>
</dbReference>
<keyword evidence="1" id="KW-0812">Transmembrane</keyword>
<proteinExistence type="predicted"/>
<accession>A0A0F3GKI0</accession>
<name>A0A0F3GKI0_9BACT</name>
<organism evidence="2 3">
    <name type="scientific">Candidatus Magnetobacterium bavaricum</name>
    <dbReference type="NCBI Taxonomy" id="29290"/>
    <lineage>
        <taxon>Bacteria</taxon>
        <taxon>Pseudomonadati</taxon>
        <taxon>Nitrospirota</taxon>
        <taxon>Thermodesulfovibrionia</taxon>
        <taxon>Thermodesulfovibrionales</taxon>
        <taxon>Candidatus Magnetobacteriaceae</taxon>
        <taxon>Candidatus Magnetobacterium</taxon>
    </lineage>
</organism>
<protein>
    <submittedName>
        <fullName evidence="2">Uncharacterized protein</fullName>
    </submittedName>
</protein>